<dbReference type="Gene3D" id="2.60.40.10">
    <property type="entry name" value="Immunoglobulins"/>
    <property type="match status" value="3"/>
</dbReference>
<feature type="domain" description="IPT/TIG" evidence="2">
    <location>
        <begin position="316"/>
        <end position="395"/>
    </location>
</feature>
<reference evidence="3 4" key="1">
    <citation type="submission" date="2019-12" db="EMBL/GenBank/DDBJ databases">
        <title>Whole genome shotgun sequence of Streptomyces caniferus NBRC 15389.</title>
        <authorList>
            <person name="Ichikawa N."/>
            <person name="Kimura A."/>
            <person name="Kitahashi Y."/>
            <person name="Komaki H."/>
            <person name="Tamura T."/>
        </authorList>
    </citation>
    <scope>NUCLEOTIDE SEQUENCE [LARGE SCALE GENOMIC DNA]</scope>
    <source>
        <strain evidence="3 4">NBRC 15389</strain>
    </source>
</reference>
<dbReference type="Gene3D" id="2.130.10.10">
    <property type="entry name" value="YVTN repeat-like/Quinoprotein amine dehydrogenase"/>
    <property type="match status" value="2"/>
</dbReference>
<feature type="domain" description="IPT/TIG" evidence="2">
    <location>
        <begin position="481"/>
        <end position="563"/>
    </location>
</feature>
<feature type="domain" description="IPT/TIG" evidence="2">
    <location>
        <begin position="397"/>
        <end position="479"/>
    </location>
</feature>
<evidence type="ECO:0000313" key="3">
    <source>
        <dbReference type="EMBL" id="GFE07074.1"/>
    </source>
</evidence>
<dbReference type="Pfam" id="PF21783">
    <property type="entry name" value="YNCE"/>
    <property type="match status" value="1"/>
</dbReference>
<dbReference type="InterPro" id="IPR019405">
    <property type="entry name" value="Lactonase_7-beta_prop"/>
</dbReference>
<dbReference type="SUPFAM" id="SSF81296">
    <property type="entry name" value="E set domains"/>
    <property type="match status" value="3"/>
</dbReference>
<dbReference type="Pfam" id="PF10282">
    <property type="entry name" value="Lactonase"/>
    <property type="match status" value="1"/>
</dbReference>
<gene>
    <name evidence="3" type="ORF">Scani_33420</name>
</gene>
<dbReference type="InterPro" id="IPR051200">
    <property type="entry name" value="Host-pathogen_enzymatic-act"/>
</dbReference>
<dbReference type="InterPro" id="IPR013783">
    <property type="entry name" value="Ig-like_fold"/>
</dbReference>
<dbReference type="InterPro" id="IPR014756">
    <property type="entry name" value="Ig_E-set"/>
</dbReference>
<dbReference type="InterPro" id="IPR011045">
    <property type="entry name" value="N2O_reductase_N"/>
</dbReference>
<dbReference type="InterPro" id="IPR002909">
    <property type="entry name" value="IPT_dom"/>
</dbReference>
<dbReference type="InterPro" id="IPR048433">
    <property type="entry name" value="YNCE-like_beta-prop"/>
</dbReference>
<protein>
    <recommendedName>
        <fullName evidence="2">IPT/TIG domain-containing protein</fullName>
    </recommendedName>
</protein>
<comment type="caution">
    <text evidence="3">The sequence shown here is derived from an EMBL/GenBank/DDBJ whole genome shotgun (WGS) entry which is preliminary data.</text>
</comment>
<dbReference type="EMBL" id="BLIN01000003">
    <property type="protein sequence ID" value="GFE07074.1"/>
    <property type="molecule type" value="Genomic_DNA"/>
</dbReference>
<keyword evidence="1" id="KW-0732">Signal</keyword>
<dbReference type="PANTHER" id="PTHR47197:SF3">
    <property type="entry name" value="DIHYDRO-HEME D1 DEHYDROGENASE"/>
    <property type="match status" value="1"/>
</dbReference>
<evidence type="ECO:0000256" key="1">
    <source>
        <dbReference type="ARBA" id="ARBA00022729"/>
    </source>
</evidence>
<dbReference type="InterPro" id="IPR011964">
    <property type="entry name" value="YVTN_b-propeller_repeat"/>
</dbReference>
<dbReference type="InterPro" id="IPR015943">
    <property type="entry name" value="WD40/YVTN_repeat-like_dom_sf"/>
</dbReference>
<dbReference type="SUPFAM" id="SSF50974">
    <property type="entry name" value="Nitrous oxide reductase, N-terminal domain"/>
    <property type="match status" value="1"/>
</dbReference>
<sequence>MKTQETTTPPRPSIHDASATLAAPSPQVIATLPAGTKPLGVATSPLGPPLAYAASNASGTVSILDTGTLTISTPAAPLIAPAGVALTPDNVYLYVANSGGNTVSVVQRNLFAVTNTIGVGKSPFGIQVSPDGLFAYVANQNSNTLSVISTVTRAVVATIPVGIKPTWVVAAPNDLEVYVTNQGGNSLSVISTVTNTVVATITGLSAPYGAAITNDSRYLYVANSTANTISVIDTVSRTIIATIPVGTTPWGVTVTPDNSHVYVANNGSDTVSYIDTATNTVSSTVAVGHQPTGVGVAASGLTAYVSNNGANTVTILALINMISPAAGPEAGGNIVTVTGTNLAGATAVKFGQVPGTIMANTSNQILVVPPPGVGVAQLTVTTPGGTSNPKPYVYAPSSELDSLVPGTGPTAGRNIISIEGNRFSTATQVRFGSVPAVPTVVSDQLITVTVPPAATPGLVPVTVTTAGGITPQPITYAYIDPPFLSAVSPSTGPVPGGNVINLYGLNLSTTSLVTFNDAPVQYSVQSDTVLTVVVPPNPAAGTVDITVTTDSGTSTLTSAYTYV</sequence>
<dbReference type="Pfam" id="PF01833">
    <property type="entry name" value="TIG"/>
    <property type="match status" value="3"/>
</dbReference>
<accession>A0A640S8F5</accession>
<dbReference type="Proteomes" id="UP000435837">
    <property type="component" value="Unassembled WGS sequence"/>
</dbReference>
<name>A0A640S8F5_9ACTN</name>
<dbReference type="SMART" id="SM00429">
    <property type="entry name" value="IPT"/>
    <property type="match status" value="3"/>
</dbReference>
<evidence type="ECO:0000313" key="4">
    <source>
        <dbReference type="Proteomes" id="UP000435837"/>
    </source>
</evidence>
<evidence type="ECO:0000259" key="2">
    <source>
        <dbReference type="SMART" id="SM00429"/>
    </source>
</evidence>
<dbReference type="PANTHER" id="PTHR47197">
    <property type="entry name" value="PROTEIN NIRF"/>
    <property type="match status" value="1"/>
</dbReference>
<dbReference type="GO" id="GO:0005975">
    <property type="term" value="P:carbohydrate metabolic process"/>
    <property type="evidence" value="ECO:0007669"/>
    <property type="project" value="UniProtKB-ARBA"/>
</dbReference>
<proteinExistence type="predicted"/>
<dbReference type="NCBIfam" id="TIGR02276">
    <property type="entry name" value="beta_rpt_yvtn"/>
    <property type="match status" value="5"/>
</dbReference>
<organism evidence="3 4">
    <name type="scientific">Streptomyces caniferus</name>
    <dbReference type="NCBI Taxonomy" id="285557"/>
    <lineage>
        <taxon>Bacteria</taxon>
        <taxon>Bacillati</taxon>
        <taxon>Actinomycetota</taxon>
        <taxon>Actinomycetes</taxon>
        <taxon>Kitasatosporales</taxon>
        <taxon>Streptomycetaceae</taxon>
        <taxon>Streptomyces</taxon>
    </lineage>
</organism>
<dbReference type="AlphaFoldDB" id="A0A640S8F5"/>